<evidence type="ECO:0000313" key="5">
    <source>
        <dbReference type="Proteomes" id="UP000233440"/>
    </source>
</evidence>
<proteinExistence type="inferred from homology"/>
<name>A0A2N3LHZ8_9BACI</name>
<dbReference type="SUPFAM" id="SSF109854">
    <property type="entry name" value="DinB/YfiT-like putative metalloenzymes"/>
    <property type="match status" value="1"/>
</dbReference>
<keyword evidence="2 3" id="KW-0479">Metal-binding</keyword>
<keyword evidence="5" id="KW-1185">Reference proteome</keyword>
<evidence type="ECO:0000313" key="4">
    <source>
        <dbReference type="EMBL" id="PKR84179.1"/>
    </source>
</evidence>
<comment type="similarity">
    <text evidence="1">Belongs to the DinB family.</text>
</comment>
<dbReference type="EMBL" id="PIQO01000012">
    <property type="protein sequence ID" value="PKR84179.1"/>
    <property type="molecule type" value="Genomic_DNA"/>
</dbReference>
<evidence type="ECO:0000256" key="2">
    <source>
        <dbReference type="ARBA" id="ARBA00022723"/>
    </source>
</evidence>
<protein>
    <submittedName>
        <fullName evidence="4">Damage-inducible protein DinB</fullName>
    </submittedName>
</protein>
<dbReference type="PANTHER" id="PTHR37302:SF1">
    <property type="entry name" value="PROTEIN DINB"/>
    <property type="match status" value="1"/>
</dbReference>
<organism evidence="4 5">
    <name type="scientific">Heyndrickxia camelliae</name>
    <dbReference type="NCBI Taxonomy" id="1707093"/>
    <lineage>
        <taxon>Bacteria</taxon>
        <taxon>Bacillati</taxon>
        <taxon>Bacillota</taxon>
        <taxon>Bacilli</taxon>
        <taxon>Bacillales</taxon>
        <taxon>Bacillaceae</taxon>
        <taxon>Heyndrickxia</taxon>
    </lineage>
</organism>
<dbReference type="RefSeq" id="WP_101355096.1">
    <property type="nucleotide sequence ID" value="NZ_PIQO01000012.1"/>
</dbReference>
<dbReference type="InterPro" id="IPR007837">
    <property type="entry name" value="DinB"/>
</dbReference>
<gene>
    <name evidence="4" type="ORF">CWO92_15340</name>
</gene>
<dbReference type="InterPro" id="IPR034660">
    <property type="entry name" value="DinB/YfiT-like"/>
</dbReference>
<evidence type="ECO:0000256" key="1">
    <source>
        <dbReference type="ARBA" id="ARBA00008635"/>
    </source>
</evidence>
<accession>A0A2N3LHZ8</accession>
<dbReference type="Pfam" id="PF05163">
    <property type="entry name" value="DinB"/>
    <property type="match status" value="1"/>
</dbReference>
<comment type="caution">
    <text evidence="4">The sequence shown here is derived from an EMBL/GenBank/DDBJ whole genome shotgun (WGS) entry which is preliminary data.</text>
</comment>
<reference evidence="4 5" key="1">
    <citation type="submission" date="2017-11" db="EMBL/GenBank/DDBJ databases">
        <title>Bacillus camelliae sp. nov., isolated from pu'er tea.</title>
        <authorList>
            <person name="Niu L."/>
        </authorList>
    </citation>
    <scope>NUCLEOTIDE SEQUENCE [LARGE SCALE GENOMIC DNA]</scope>
    <source>
        <strain evidence="4 5">7578-1</strain>
    </source>
</reference>
<feature type="binding site" evidence="3">
    <location>
        <position position="136"/>
    </location>
    <ligand>
        <name>a divalent metal cation</name>
        <dbReference type="ChEBI" id="CHEBI:60240"/>
    </ligand>
</feature>
<feature type="binding site" evidence="3">
    <location>
        <position position="140"/>
    </location>
    <ligand>
        <name>a divalent metal cation</name>
        <dbReference type="ChEBI" id="CHEBI:60240"/>
    </ligand>
</feature>
<feature type="binding site" evidence="3">
    <location>
        <position position="48"/>
    </location>
    <ligand>
        <name>a divalent metal cation</name>
        <dbReference type="ChEBI" id="CHEBI:60240"/>
    </ligand>
</feature>
<dbReference type="Proteomes" id="UP000233440">
    <property type="component" value="Unassembled WGS sequence"/>
</dbReference>
<dbReference type="AlphaFoldDB" id="A0A2N3LHZ8"/>
<dbReference type="GO" id="GO:0046872">
    <property type="term" value="F:metal ion binding"/>
    <property type="evidence" value="ECO:0007669"/>
    <property type="project" value="UniProtKB-KW"/>
</dbReference>
<dbReference type="PANTHER" id="PTHR37302">
    <property type="entry name" value="SLR1116 PROTEIN"/>
    <property type="match status" value="1"/>
</dbReference>
<dbReference type="Gene3D" id="1.20.120.450">
    <property type="entry name" value="dinb family like domain"/>
    <property type="match status" value="1"/>
</dbReference>
<sequence length="173" mass="20168">MDQQLTKIYDYHVWANQRVFTRLKEIPDEVLEKNIQSVFPSILDAAKHIYRVDVVWLNVMMEKSFDEVTALMAVESEKIKTMTFADLENAYKNIANEYKKFFSSLGYKDQPVVTEHPQFGKLESTVSELVQHVSNHGTYHRGNITAMLRQLGYPGASTDYIFYLFEKQTEEAR</sequence>
<evidence type="ECO:0000256" key="3">
    <source>
        <dbReference type="PIRSR" id="PIRSR607837-1"/>
    </source>
</evidence>
<dbReference type="OrthoDB" id="9811413at2"/>